<feature type="region of interest" description="C-terminal hotdog fold" evidence="8">
    <location>
        <begin position="1175"/>
        <end position="1331"/>
    </location>
</feature>
<dbReference type="SMART" id="SM00827">
    <property type="entry name" value="PKS_AT"/>
    <property type="match status" value="1"/>
</dbReference>
<dbReference type="InterPro" id="IPR036291">
    <property type="entry name" value="NAD(P)-bd_dom_sf"/>
</dbReference>
<gene>
    <name evidence="13" type="ORF">CERZMDRAFT_109614</name>
</gene>
<evidence type="ECO:0000256" key="2">
    <source>
        <dbReference type="ARBA" id="ARBA00022553"/>
    </source>
</evidence>
<accession>A0A6A6FR06</accession>
<feature type="domain" description="Ketosynthase family 3 (KS3)" evidence="11">
    <location>
        <begin position="27"/>
        <end position="454"/>
    </location>
</feature>
<dbReference type="SUPFAM" id="SSF55048">
    <property type="entry name" value="Probable ACP-binding domain of malonyl-CoA ACP transacylase"/>
    <property type="match status" value="1"/>
</dbReference>
<feature type="active site" description="Proton donor; for dehydratase activity" evidence="8">
    <location>
        <position position="1241"/>
    </location>
</feature>
<keyword evidence="7" id="KW-0012">Acyltransferase</keyword>
<dbReference type="SMART" id="SM00825">
    <property type="entry name" value="PKS_KS"/>
    <property type="match status" value="1"/>
</dbReference>
<keyword evidence="4" id="KW-0521">NADP</keyword>
<dbReference type="Pfam" id="PF13602">
    <property type="entry name" value="ADH_zinc_N_2"/>
    <property type="match status" value="1"/>
</dbReference>
<dbReference type="Pfam" id="PF00109">
    <property type="entry name" value="ketoacyl-synt"/>
    <property type="match status" value="1"/>
</dbReference>
<dbReference type="InterPro" id="IPR042104">
    <property type="entry name" value="PKS_dehydratase_sf"/>
</dbReference>
<dbReference type="Pfam" id="PF21089">
    <property type="entry name" value="PKS_DH_N"/>
    <property type="match status" value="1"/>
</dbReference>
<dbReference type="InterPro" id="IPR014030">
    <property type="entry name" value="Ketoacyl_synth_N"/>
</dbReference>
<dbReference type="SUPFAM" id="SSF53901">
    <property type="entry name" value="Thiolase-like"/>
    <property type="match status" value="1"/>
</dbReference>
<dbReference type="Gene3D" id="3.40.366.10">
    <property type="entry name" value="Malonyl-Coenzyme A Acyl Carrier Protein, domain 2"/>
    <property type="match status" value="1"/>
</dbReference>
<evidence type="ECO:0000256" key="3">
    <source>
        <dbReference type="ARBA" id="ARBA00022679"/>
    </source>
</evidence>
<dbReference type="Pfam" id="PF14765">
    <property type="entry name" value="PS-DH"/>
    <property type="match status" value="1"/>
</dbReference>
<dbReference type="SMART" id="SM00822">
    <property type="entry name" value="PKS_KR"/>
    <property type="match status" value="1"/>
</dbReference>
<feature type="compositionally biased region" description="Polar residues" evidence="9">
    <location>
        <begin position="1"/>
        <end position="17"/>
    </location>
</feature>
<dbReference type="InterPro" id="IPR036736">
    <property type="entry name" value="ACP-like_sf"/>
</dbReference>
<feature type="active site" description="Proton acceptor; for dehydratase activity" evidence="8">
    <location>
        <position position="1041"/>
    </location>
</feature>
<dbReference type="GO" id="GO:0031177">
    <property type="term" value="F:phosphopantetheine binding"/>
    <property type="evidence" value="ECO:0007669"/>
    <property type="project" value="InterPro"/>
</dbReference>
<evidence type="ECO:0000256" key="8">
    <source>
        <dbReference type="PROSITE-ProRule" id="PRU01363"/>
    </source>
</evidence>
<dbReference type="GO" id="GO:0004312">
    <property type="term" value="F:fatty acid synthase activity"/>
    <property type="evidence" value="ECO:0007669"/>
    <property type="project" value="TreeGrafter"/>
</dbReference>
<dbReference type="Gene3D" id="3.40.50.150">
    <property type="entry name" value="Vaccinia Virus protein VP39"/>
    <property type="match status" value="1"/>
</dbReference>
<evidence type="ECO:0000259" key="11">
    <source>
        <dbReference type="PROSITE" id="PS52004"/>
    </source>
</evidence>
<dbReference type="OrthoDB" id="329835at2759"/>
<evidence type="ECO:0000313" key="14">
    <source>
        <dbReference type="Proteomes" id="UP000799539"/>
    </source>
</evidence>
<dbReference type="Pfam" id="PF08659">
    <property type="entry name" value="KR"/>
    <property type="match status" value="1"/>
</dbReference>
<dbReference type="InterPro" id="IPR016036">
    <property type="entry name" value="Malonyl_transacylase_ACP-bd"/>
</dbReference>
<keyword evidence="2" id="KW-0597">Phosphoprotein</keyword>
<dbReference type="Pfam" id="PF08242">
    <property type="entry name" value="Methyltransf_12"/>
    <property type="match status" value="1"/>
</dbReference>
<dbReference type="Gene3D" id="3.30.70.3290">
    <property type="match status" value="1"/>
</dbReference>
<dbReference type="CDD" id="cd05195">
    <property type="entry name" value="enoyl_red"/>
    <property type="match status" value="1"/>
</dbReference>
<dbReference type="InterPro" id="IPR013154">
    <property type="entry name" value="ADH-like_N"/>
</dbReference>
<dbReference type="Pfam" id="PF23114">
    <property type="entry name" value="NAD-bd_HRPKS_sdrA"/>
    <property type="match status" value="1"/>
</dbReference>
<dbReference type="CDD" id="cd02440">
    <property type="entry name" value="AdoMet_MTases"/>
    <property type="match status" value="1"/>
</dbReference>
<dbReference type="InterPro" id="IPR013217">
    <property type="entry name" value="Methyltransf_12"/>
</dbReference>
<keyword evidence="5" id="KW-0560">Oxidoreductase</keyword>
<dbReference type="PANTHER" id="PTHR43775:SF29">
    <property type="entry name" value="ASPERFURANONE POLYKETIDE SYNTHASE AFOG-RELATED"/>
    <property type="match status" value="1"/>
</dbReference>
<dbReference type="InterPro" id="IPR013968">
    <property type="entry name" value="PKS_KR"/>
</dbReference>
<evidence type="ECO:0000259" key="10">
    <source>
        <dbReference type="PROSITE" id="PS50075"/>
    </source>
</evidence>
<dbReference type="Pfam" id="PF08240">
    <property type="entry name" value="ADH_N"/>
    <property type="match status" value="1"/>
</dbReference>
<dbReference type="Pfam" id="PF00698">
    <property type="entry name" value="Acyl_transf_1"/>
    <property type="match status" value="1"/>
</dbReference>
<dbReference type="GO" id="GO:0030639">
    <property type="term" value="P:polyketide biosynthetic process"/>
    <property type="evidence" value="ECO:0007669"/>
    <property type="project" value="UniProtKB-ARBA"/>
</dbReference>
<evidence type="ECO:0000256" key="1">
    <source>
        <dbReference type="ARBA" id="ARBA00022450"/>
    </source>
</evidence>
<dbReference type="CDD" id="cd00833">
    <property type="entry name" value="PKS"/>
    <property type="match status" value="1"/>
</dbReference>
<dbReference type="InterPro" id="IPR001227">
    <property type="entry name" value="Ac_transferase_dom_sf"/>
</dbReference>
<dbReference type="InterPro" id="IPR014043">
    <property type="entry name" value="Acyl_transferase_dom"/>
</dbReference>
<dbReference type="InterPro" id="IPR006162">
    <property type="entry name" value="Ppantetheine_attach_site"/>
</dbReference>
<dbReference type="Pfam" id="PF02801">
    <property type="entry name" value="Ketoacyl-synt_C"/>
    <property type="match status" value="1"/>
</dbReference>
<dbReference type="InterPro" id="IPR020843">
    <property type="entry name" value="ER"/>
</dbReference>
<evidence type="ECO:0000313" key="13">
    <source>
        <dbReference type="EMBL" id="KAF2215724.1"/>
    </source>
</evidence>
<dbReference type="SMART" id="SM00826">
    <property type="entry name" value="PKS_DH"/>
    <property type="match status" value="1"/>
</dbReference>
<evidence type="ECO:0000256" key="9">
    <source>
        <dbReference type="SAM" id="MobiDB-lite"/>
    </source>
</evidence>
<dbReference type="InterPro" id="IPR049551">
    <property type="entry name" value="PKS_DH_C"/>
</dbReference>
<dbReference type="Gene3D" id="1.10.1200.10">
    <property type="entry name" value="ACP-like"/>
    <property type="match status" value="1"/>
</dbReference>
<dbReference type="PROSITE" id="PS00012">
    <property type="entry name" value="PHOSPHOPANTETHEINE"/>
    <property type="match status" value="1"/>
</dbReference>
<dbReference type="SUPFAM" id="SSF47336">
    <property type="entry name" value="ACP-like"/>
    <property type="match status" value="1"/>
</dbReference>
<dbReference type="SUPFAM" id="SSF52151">
    <property type="entry name" value="FabD/lysophospholipase-like"/>
    <property type="match status" value="1"/>
</dbReference>
<dbReference type="InterPro" id="IPR032821">
    <property type="entry name" value="PKS_assoc"/>
</dbReference>
<dbReference type="InterPro" id="IPR016035">
    <property type="entry name" value="Acyl_Trfase/lysoPLipase"/>
</dbReference>
<dbReference type="PROSITE" id="PS52019">
    <property type="entry name" value="PKS_MFAS_DH"/>
    <property type="match status" value="1"/>
</dbReference>
<proteinExistence type="predicted"/>
<feature type="domain" description="Carrier" evidence="10">
    <location>
        <begin position="2512"/>
        <end position="2589"/>
    </location>
</feature>
<keyword evidence="1" id="KW-0596">Phosphopantetheine</keyword>
<dbReference type="PROSITE" id="PS52004">
    <property type="entry name" value="KS3_2"/>
    <property type="match status" value="1"/>
</dbReference>
<dbReference type="Gene3D" id="3.40.50.720">
    <property type="entry name" value="NAD(P)-binding Rossmann-like Domain"/>
    <property type="match status" value="3"/>
</dbReference>
<dbReference type="Gene3D" id="3.90.180.10">
    <property type="entry name" value="Medium-chain alcohol dehydrogenases, catalytic domain"/>
    <property type="match status" value="1"/>
</dbReference>
<keyword evidence="14" id="KW-1185">Reference proteome</keyword>
<feature type="region of interest" description="N-terminal hotdog fold" evidence="8">
    <location>
        <begin position="1009"/>
        <end position="1145"/>
    </location>
</feature>
<dbReference type="InterPro" id="IPR020807">
    <property type="entry name" value="PKS_DH"/>
</dbReference>
<dbReference type="SMART" id="SM00829">
    <property type="entry name" value="PKS_ER"/>
    <property type="match status" value="1"/>
</dbReference>
<dbReference type="InterPro" id="IPR016039">
    <property type="entry name" value="Thiolase-like"/>
</dbReference>
<sequence length="2603" mass="281649">MPSLLSNGNTAQLSPSASAEGLEADKMMPIAVVGLGFRGPKDATTPEGLWRMIRERREAWTTIPKERWNNDAFYHPDNNRHGTINVVGGHFLEEDLAHFDAPFFNLTSAEASVLDPQQRLLLEVTYEAFENAGIPLEKVFGSKTSCFVGSFSGDYTDMLVRDPDCVPMYQCTNAGQSRAMTANRVSYFFDLKGQSTTVDTACSGSLVALHLACQSLRTGDAKVALAAGVNTVLSHEFASTMSMMRFLSPDGRCHTFDEKANGYARGEGVGCIVLKPLADALANGDPIRAIVRGSGSNSDGRTQGITLPSGIAQEQLIRDTYESAGLDPLDTEYVECHGTGTQAGDPQETSALARVFCDRRSADNPLRVGSIKTNVGHLEGASGIAGAIKGILMLDRKTLLPNRALESLNPRIQLDEWKLKIQLELEDWHTQGPRRVSVNSFGYGGSNAHIILEDAEGYLGARGLTGNTQERQFGVAVTNGITKKGHAHSKRQDSGHFMNGQVNVRVNRVARPRLFVLSAFDEVSGKKQIERLVAFLRDHDDTGDEWMNDLAMTLVQRRTSFMWKLAVPATTSQALAETLNAYPKFLRGNKKPTVGFVFTGQGAQWCGMGKELLDTYPVFSKVIDQIGTYLSTLGAPFDLRTELTSDAEGSKINLAIYSQPICSAVQIALVDLLRSWGIRPASVTGHSSGELAAAYAAGVLSWEDTMKAAYYRGLVCHNMRQAGTRQGAMMAVAMSENEVQSYLTALTRGVAVVACVNSPKSLTISGDLEAIDELQSVLDKEKIFARKLAVEMAYHSPHMAIVADEYRDLLQSVTPRLHTKAEETADENDVEFFSSVFGRKADLDELGAEYWVSNLLGQVKFADSLRLLCLGTTDVHSRGKARQRRKRAGAAAKVTVDILVEVGPHSALAGPIKQILKADAIISNSAPTYASALVRQSSAVTTALTLAGSLFSAGYPVDMTAINHTEDISIGCTAQPLVDLPPYPWNHSYKYWGEPRISKVYRNRKFPRTDLLGALDRNSSRFEPRWRNYIRLSEIPWVRDHRVQSNIVFPAAGYIAMALEAALQTASEQSDQNVLRYHLREITIGAAVILNEESPAEVITSLRPHNTSLGTNIDRWHHFSICSATADNRWTEHCSGLIRVQLESAAHEIPNGTSDREGTNQACHQGLENAHSSCPNVLDTTNFYQHLSAIGFDYGGSFARMSTARTGPSGSCVAEVKIPDTAATMPMGFEYPLTIHPCALDAVFHSIFAALSSDKLIEDAAVPTFIKSIEVASQVASKPDDLLRVFTTARYSDAGHIAADLVVYDGAPGVGASSVSVDGLQLTVLGSEQQEDNGDNGSRTAYQLEWQPDPDFVSPDQVASILLTEMPAKAQRPTVSAYETVAAQNVSAALQVVHLTDIPVDAPQLRQMYERLCSLNESANRTEAETPSSIQSSAAEGAIVATIGKHLPEILLGQIDTRRHILDCGALELYRSSQTPHLSSLYGALARYLALLGHRDPHMSVIEINAGKGSGTLRFLEALNSTAPAIRKYTVTDTSNEDFVATEELLQPWKSLVQFSELDIDRDIEEQNFEKHSYDVVIMAHSTLLVKNMVHALRRTRRLLKPNGKLVLVDIVIDEPSLVQTMVLGSLPTSWADGSSRVPSMQQWKDDLLQSGFSGPQFCVQDSGLDLSSAYSLMVANASDVSPTAHKAPEILLIDDDKSPGRVAELLKLQLENSGCDVQTTALANAPVSSKLCIVLLDLTSTVLGHPNSETWESIKNVFLHSAGVLWVGTGCGVDVVNPNAALVTGLARTARSETGDHPIVTLDISEPTSRSPEAVAGVILKLFQRRFVDETFGADTDTEYAERDGVLLIPRVAENEQMNEDISSLLGKPAPVDQLFHTPERCLQATIGTVGQPGTILFADAESSITTLPPDHVEIEVAATGLNKEDLDMVFMAGSRLEDAVRELCGTVSAVGKDVSTFDLGDQVACIGLGSISNKVQVHSTHVHKLPNSLTMNMAAGMLAAYCSAYYTVHHLAQVVQDDTVLIHNATAPNSQAIMELCGLAGATIIAAVDSVAQKAMLRGRFKDIPDGNVLVLEDEAFPGAVHRLTDGSGFDVVFNTFQPTEETHRLSWESLAPCGRFIDLSGSKLTNGNYLEMGKFAKDANYSAFSFARLVTHKRDTSSRILARVLELFRLGVVKGIYPLKHFDIANLGVAMQEMHAQQSADKFVVTARHDSVVKAVPEDKSHELLRPDASYLLIGGLGGIGRATAMWMVAHGARNIIFANRSGMARAEASQTVEALQAKGARAVVFSCDVGDKGQVDDLVAKAAMHMPPIKGVLQGAMVLRDAMLEKMTVQEYNTVLQPKFQGTWNLHNALPKDLDFFVMLSSISGIIGNASQAAYAAGNSFMDAFAAYRNAQGLPAVTLDLGVIAGIGYLAENKELAVAMAAQGFAATDETKLMALVHSAMRHPCRNGPDSQVITGLGTWSDGHSLGNFDAPLFAKFRRMGLGRSHGGEASSTEEIRHALRRAVDLDEATAIICSALIEKLASRLGVAATNVLSDKNIAEYGVDSLVGVEVRNWIAKELDAQVPMLEILANQSLLQLAGKIASKSKSVKIVGGADEDGR</sequence>
<dbReference type="Gene3D" id="3.10.129.110">
    <property type="entry name" value="Polyketide synthase dehydratase"/>
    <property type="match status" value="1"/>
</dbReference>
<evidence type="ECO:0000256" key="5">
    <source>
        <dbReference type="ARBA" id="ARBA00023002"/>
    </source>
</evidence>
<dbReference type="InterPro" id="IPR029063">
    <property type="entry name" value="SAM-dependent_MTases_sf"/>
</dbReference>
<dbReference type="SUPFAM" id="SSF50129">
    <property type="entry name" value="GroES-like"/>
    <property type="match status" value="1"/>
</dbReference>
<dbReference type="GO" id="GO:0016491">
    <property type="term" value="F:oxidoreductase activity"/>
    <property type="evidence" value="ECO:0007669"/>
    <property type="project" value="UniProtKB-KW"/>
</dbReference>
<dbReference type="SUPFAM" id="SSF53335">
    <property type="entry name" value="S-adenosyl-L-methionine-dependent methyltransferases"/>
    <property type="match status" value="1"/>
</dbReference>
<dbReference type="InterPro" id="IPR009081">
    <property type="entry name" value="PP-bd_ACP"/>
</dbReference>
<dbReference type="PROSITE" id="PS50075">
    <property type="entry name" value="CARRIER"/>
    <property type="match status" value="1"/>
</dbReference>
<dbReference type="Gene3D" id="3.40.47.10">
    <property type="match status" value="1"/>
</dbReference>
<dbReference type="Pfam" id="PF16197">
    <property type="entry name" value="KAsynt_C_assoc"/>
    <property type="match status" value="1"/>
</dbReference>
<dbReference type="EMBL" id="ML992665">
    <property type="protein sequence ID" value="KAF2215724.1"/>
    <property type="molecule type" value="Genomic_DNA"/>
</dbReference>
<dbReference type="InterPro" id="IPR049552">
    <property type="entry name" value="PKS_DH_N"/>
</dbReference>
<feature type="domain" description="PKS/mFAS DH" evidence="12">
    <location>
        <begin position="1009"/>
        <end position="1331"/>
    </location>
</feature>
<dbReference type="InterPro" id="IPR050091">
    <property type="entry name" value="PKS_NRPS_Biosynth_Enz"/>
</dbReference>
<dbReference type="InterPro" id="IPR020841">
    <property type="entry name" value="PKS_Beta-ketoAc_synthase_dom"/>
</dbReference>
<evidence type="ECO:0000256" key="4">
    <source>
        <dbReference type="ARBA" id="ARBA00022857"/>
    </source>
</evidence>
<name>A0A6A6FR06_9PEZI</name>
<dbReference type="SUPFAM" id="SSF51735">
    <property type="entry name" value="NAD(P)-binding Rossmann-fold domains"/>
    <property type="match status" value="2"/>
</dbReference>
<dbReference type="SMART" id="SM00823">
    <property type="entry name" value="PKS_PP"/>
    <property type="match status" value="1"/>
</dbReference>
<evidence type="ECO:0000256" key="6">
    <source>
        <dbReference type="ARBA" id="ARBA00023268"/>
    </source>
</evidence>
<dbReference type="InterPro" id="IPR011032">
    <property type="entry name" value="GroES-like_sf"/>
</dbReference>
<evidence type="ECO:0000256" key="7">
    <source>
        <dbReference type="ARBA" id="ARBA00023315"/>
    </source>
</evidence>
<reference evidence="13" key="1">
    <citation type="journal article" date="2020" name="Stud. Mycol.">
        <title>101 Dothideomycetes genomes: a test case for predicting lifestyles and emergence of pathogens.</title>
        <authorList>
            <person name="Haridas S."/>
            <person name="Albert R."/>
            <person name="Binder M."/>
            <person name="Bloem J."/>
            <person name="Labutti K."/>
            <person name="Salamov A."/>
            <person name="Andreopoulos B."/>
            <person name="Baker S."/>
            <person name="Barry K."/>
            <person name="Bills G."/>
            <person name="Bluhm B."/>
            <person name="Cannon C."/>
            <person name="Castanera R."/>
            <person name="Culley D."/>
            <person name="Daum C."/>
            <person name="Ezra D."/>
            <person name="Gonzalez J."/>
            <person name="Henrissat B."/>
            <person name="Kuo A."/>
            <person name="Liang C."/>
            <person name="Lipzen A."/>
            <person name="Lutzoni F."/>
            <person name="Magnuson J."/>
            <person name="Mondo S."/>
            <person name="Nolan M."/>
            <person name="Ohm R."/>
            <person name="Pangilinan J."/>
            <person name="Park H.-J."/>
            <person name="Ramirez L."/>
            <person name="Alfaro M."/>
            <person name="Sun H."/>
            <person name="Tritt A."/>
            <person name="Yoshinaga Y."/>
            <person name="Zwiers L.-H."/>
            <person name="Turgeon B."/>
            <person name="Goodwin S."/>
            <person name="Spatafora J."/>
            <person name="Crous P."/>
            <person name="Grigoriev I."/>
        </authorList>
    </citation>
    <scope>NUCLEOTIDE SEQUENCE</scope>
    <source>
        <strain evidence="13">SCOH1-5</strain>
    </source>
</reference>
<dbReference type="PANTHER" id="PTHR43775">
    <property type="entry name" value="FATTY ACID SYNTHASE"/>
    <property type="match status" value="1"/>
</dbReference>
<dbReference type="Proteomes" id="UP000799539">
    <property type="component" value="Unassembled WGS sequence"/>
</dbReference>
<dbReference type="Pfam" id="PF23297">
    <property type="entry name" value="ACP_SdgA_C"/>
    <property type="match status" value="1"/>
</dbReference>
<dbReference type="InterPro" id="IPR020806">
    <property type="entry name" value="PKS_PP-bd"/>
</dbReference>
<organism evidence="13 14">
    <name type="scientific">Cercospora zeae-maydis SCOH1-5</name>
    <dbReference type="NCBI Taxonomy" id="717836"/>
    <lineage>
        <taxon>Eukaryota</taxon>
        <taxon>Fungi</taxon>
        <taxon>Dikarya</taxon>
        <taxon>Ascomycota</taxon>
        <taxon>Pezizomycotina</taxon>
        <taxon>Dothideomycetes</taxon>
        <taxon>Dothideomycetidae</taxon>
        <taxon>Mycosphaerellales</taxon>
        <taxon>Mycosphaerellaceae</taxon>
        <taxon>Cercospora</taxon>
    </lineage>
</organism>
<evidence type="ECO:0000259" key="12">
    <source>
        <dbReference type="PROSITE" id="PS52019"/>
    </source>
</evidence>
<feature type="region of interest" description="Disordered" evidence="9">
    <location>
        <begin position="1"/>
        <end position="20"/>
    </location>
</feature>
<dbReference type="InterPro" id="IPR049900">
    <property type="entry name" value="PKS_mFAS_DH"/>
</dbReference>
<dbReference type="InterPro" id="IPR057326">
    <property type="entry name" value="KR_dom"/>
</dbReference>
<keyword evidence="3" id="KW-0808">Transferase</keyword>
<protein>
    <submittedName>
        <fullName evidence="13">Uncharacterized protein</fullName>
    </submittedName>
</protein>
<dbReference type="InterPro" id="IPR014031">
    <property type="entry name" value="Ketoacyl_synth_C"/>
</dbReference>
<keyword evidence="6" id="KW-0511">Multifunctional enzyme</keyword>
<dbReference type="InterPro" id="IPR056501">
    <property type="entry name" value="NAD-bd_HRPKS_sdrA"/>
</dbReference>
<dbReference type="GO" id="GO:0006633">
    <property type="term" value="P:fatty acid biosynthetic process"/>
    <property type="evidence" value="ECO:0007669"/>
    <property type="project" value="TreeGrafter"/>
</dbReference>